<feature type="region of interest" description="Disordered" evidence="1">
    <location>
        <begin position="121"/>
        <end position="218"/>
    </location>
</feature>
<dbReference type="STRING" id="3818.A0A444X6S7"/>
<dbReference type="Proteomes" id="UP000289738">
    <property type="component" value="Chromosome B10"/>
</dbReference>
<organism evidence="2 3">
    <name type="scientific">Arachis hypogaea</name>
    <name type="common">Peanut</name>
    <dbReference type="NCBI Taxonomy" id="3818"/>
    <lineage>
        <taxon>Eukaryota</taxon>
        <taxon>Viridiplantae</taxon>
        <taxon>Streptophyta</taxon>
        <taxon>Embryophyta</taxon>
        <taxon>Tracheophyta</taxon>
        <taxon>Spermatophyta</taxon>
        <taxon>Magnoliopsida</taxon>
        <taxon>eudicotyledons</taxon>
        <taxon>Gunneridae</taxon>
        <taxon>Pentapetalae</taxon>
        <taxon>rosids</taxon>
        <taxon>fabids</taxon>
        <taxon>Fabales</taxon>
        <taxon>Fabaceae</taxon>
        <taxon>Papilionoideae</taxon>
        <taxon>50 kb inversion clade</taxon>
        <taxon>dalbergioids sensu lato</taxon>
        <taxon>Dalbergieae</taxon>
        <taxon>Pterocarpus clade</taxon>
        <taxon>Arachis</taxon>
    </lineage>
</organism>
<feature type="compositionally biased region" description="Pro residues" evidence="1">
    <location>
        <begin position="182"/>
        <end position="195"/>
    </location>
</feature>
<reference evidence="2 3" key="1">
    <citation type="submission" date="2019-01" db="EMBL/GenBank/DDBJ databases">
        <title>Sequencing of cultivated peanut Arachis hypogaea provides insights into genome evolution and oil improvement.</title>
        <authorList>
            <person name="Chen X."/>
        </authorList>
    </citation>
    <scope>NUCLEOTIDE SEQUENCE [LARGE SCALE GENOMIC DNA]</scope>
    <source>
        <strain evidence="3">cv. Fuhuasheng</strain>
        <tissue evidence="2">Leaves</tissue>
    </source>
</reference>
<evidence type="ECO:0000313" key="2">
    <source>
        <dbReference type="EMBL" id="RYQ85398.1"/>
    </source>
</evidence>
<protein>
    <recommendedName>
        <fullName evidence="4">Pentatricopeptide repeat-containing protein</fullName>
    </recommendedName>
</protein>
<dbReference type="EMBL" id="SDMP01000020">
    <property type="protein sequence ID" value="RYQ85398.1"/>
    <property type="molecule type" value="Genomic_DNA"/>
</dbReference>
<keyword evidence="3" id="KW-1185">Reference proteome</keyword>
<evidence type="ECO:0000256" key="1">
    <source>
        <dbReference type="SAM" id="MobiDB-lite"/>
    </source>
</evidence>
<proteinExistence type="predicted"/>
<sequence length="241" mass="26641">MMNQGVNPDEVTYLGILSSCWHADLVKEGQDYLNSMIEYSSSPYLYQEEPPSYHEPSLQNNKPSYPPQAPIDDPLALLLQGQEAMKRDTLEITLPREAHCAVAQPIPLNLHLLPLAPSTIAAAAPPPPPRHLHRRRLAPTHPQPLFPSHHHPFSLSLSYSSQPRRDQAPRRRPVFTAGGALPPRPPSTSSFPPPLSFSSLQPHHRATPSANFATPLPSPPPLTAAQFLLLWPPAPEFPFHS</sequence>
<comment type="caution">
    <text evidence="2">The sequence shown here is derived from an EMBL/GenBank/DDBJ whole genome shotgun (WGS) entry which is preliminary data.</text>
</comment>
<evidence type="ECO:0000313" key="3">
    <source>
        <dbReference type="Proteomes" id="UP000289738"/>
    </source>
</evidence>
<gene>
    <name evidence="2" type="ORF">Ahy_B10g104959</name>
</gene>
<dbReference type="AlphaFoldDB" id="A0A444X6S7"/>
<accession>A0A444X6S7</accession>
<feature type="compositionally biased region" description="Low complexity" evidence="1">
    <location>
        <begin position="153"/>
        <end position="162"/>
    </location>
</feature>
<evidence type="ECO:0008006" key="4">
    <source>
        <dbReference type="Google" id="ProtNLM"/>
    </source>
</evidence>
<name>A0A444X6S7_ARAHY</name>